<accession>A0A0C4DQV4</accession>
<sequence>MATKLQLSIYDIYIKTCRLYREKKNRLLGFKRSSSLISDRYLENAPQPACAILHGQGIPTRVWGGDAHRHLGAPFFPPEPGDLLFLLVPATEPAGQVLLRAGYTKAEVPWNLQAIREFHNVFDPPQDGRRGRRQIILLDADRFHQQLPQHPPFNEQDVMYPTCTQFLISLLETYLDLRGEEEMRLRMELAVEIGYIYRYQAEAKTPEFETQLPQRLRRLHRDLVTNKSHMGDLGSWRCQRRYLQEGEGANATESVVEAGPSLES</sequence>
<dbReference type="Proteomes" id="UP000011715">
    <property type="component" value="Unassembled WGS sequence"/>
</dbReference>
<dbReference type="VEuPathDB" id="FungiDB:MAPG_02251"/>
<evidence type="ECO:0000313" key="3">
    <source>
        <dbReference type="Proteomes" id="UP000011715"/>
    </source>
</evidence>
<dbReference type="OrthoDB" id="2730545at2759"/>
<proteinExistence type="predicted"/>
<gene>
    <name evidence="1" type="ORF">MAPG_02251</name>
</gene>
<protein>
    <submittedName>
        <fullName evidence="1 2">Uncharacterized protein</fullName>
    </submittedName>
</protein>
<dbReference type="eggNOG" id="ENOG502TAUQ">
    <property type="taxonomic scope" value="Eukaryota"/>
</dbReference>
<reference evidence="1" key="3">
    <citation type="submission" date="2011-03" db="EMBL/GenBank/DDBJ databases">
        <title>Annotation of Magnaporthe poae ATCC 64411.</title>
        <authorList>
            <person name="Ma L.-J."/>
            <person name="Dead R."/>
            <person name="Young S.K."/>
            <person name="Zeng Q."/>
            <person name="Gargeya S."/>
            <person name="Fitzgerald M."/>
            <person name="Haas B."/>
            <person name="Abouelleil A."/>
            <person name="Alvarado L."/>
            <person name="Arachchi H.M."/>
            <person name="Berlin A."/>
            <person name="Brown A."/>
            <person name="Chapman S.B."/>
            <person name="Chen Z."/>
            <person name="Dunbar C."/>
            <person name="Freedman E."/>
            <person name="Gearin G."/>
            <person name="Gellesch M."/>
            <person name="Goldberg J."/>
            <person name="Griggs A."/>
            <person name="Gujja S."/>
            <person name="Heiman D."/>
            <person name="Howarth C."/>
            <person name="Larson L."/>
            <person name="Lui A."/>
            <person name="MacDonald P.J.P."/>
            <person name="Mehta T."/>
            <person name="Montmayeur A."/>
            <person name="Murphy C."/>
            <person name="Neiman D."/>
            <person name="Pearson M."/>
            <person name="Priest M."/>
            <person name="Roberts A."/>
            <person name="Saif S."/>
            <person name="Shea T."/>
            <person name="Shenoy N."/>
            <person name="Sisk P."/>
            <person name="Stolte C."/>
            <person name="Sykes S."/>
            <person name="Yandava C."/>
            <person name="Wortman J."/>
            <person name="Nusbaum C."/>
            <person name="Birren B."/>
        </authorList>
    </citation>
    <scope>NUCLEOTIDE SEQUENCE</scope>
    <source>
        <strain evidence="1">ATCC 64411</strain>
    </source>
</reference>
<dbReference type="AlphaFoldDB" id="A0A0C4DQV4"/>
<keyword evidence="3" id="KW-1185">Reference proteome</keyword>
<dbReference type="EnsemblFungi" id="MAPG_02251T0">
    <property type="protein sequence ID" value="MAPG_02251T0"/>
    <property type="gene ID" value="MAPG_02251"/>
</dbReference>
<reference evidence="2" key="4">
    <citation type="journal article" date="2015" name="G3 (Bethesda)">
        <title>Genome sequences of three phytopathogenic species of the Magnaporthaceae family of fungi.</title>
        <authorList>
            <person name="Okagaki L.H."/>
            <person name="Nunes C.C."/>
            <person name="Sailsbery J."/>
            <person name="Clay B."/>
            <person name="Brown D."/>
            <person name="John T."/>
            <person name="Oh Y."/>
            <person name="Young N."/>
            <person name="Fitzgerald M."/>
            <person name="Haas B.J."/>
            <person name="Zeng Q."/>
            <person name="Young S."/>
            <person name="Adiconis X."/>
            <person name="Fan L."/>
            <person name="Levin J.Z."/>
            <person name="Mitchell T.K."/>
            <person name="Okubara P.A."/>
            <person name="Farman M.L."/>
            <person name="Kohn L.M."/>
            <person name="Birren B."/>
            <person name="Ma L.-J."/>
            <person name="Dean R.A."/>
        </authorList>
    </citation>
    <scope>NUCLEOTIDE SEQUENCE</scope>
    <source>
        <strain evidence="2">ATCC 64411 / 73-15</strain>
    </source>
</reference>
<reference evidence="3" key="2">
    <citation type="submission" date="2010-05" db="EMBL/GenBank/DDBJ databases">
        <title>The genome sequence of Magnaporthe poae strain ATCC 64411.</title>
        <authorList>
            <person name="Ma L.-J."/>
            <person name="Dead R."/>
            <person name="Young S."/>
            <person name="Zeng Q."/>
            <person name="Koehrsen M."/>
            <person name="Alvarado L."/>
            <person name="Berlin A."/>
            <person name="Chapman S.B."/>
            <person name="Chen Z."/>
            <person name="Freedman E."/>
            <person name="Gellesch M."/>
            <person name="Goldberg J."/>
            <person name="Griggs A."/>
            <person name="Gujja S."/>
            <person name="Heilman E.R."/>
            <person name="Heiman D."/>
            <person name="Hepburn T."/>
            <person name="Howarth C."/>
            <person name="Jen D."/>
            <person name="Larson L."/>
            <person name="Mehta T."/>
            <person name="Neiman D."/>
            <person name="Pearson M."/>
            <person name="Roberts A."/>
            <person name="Saif S."/>
            <person name="Shea T."/>
            <person name="Shenoy N."/>
            <person name="Sisk P."/>
            <person name="Stolte C."/>
            <person name="Sykes S."/>
            <person name="Walk T."/>
            <person name="White J."/>
            <person name="Yandava C."/>
            <person name="Haas B."/>
            <person name="Nusbaum C."/>
            <person name="Birren B."/>
        </authorList>
    </citation>
    <scope>NUCLEOTIDE SEQUENCE [LARGE SCALE GENOMIC DNA]</scope>
    <source>
        <strain evidence="3">ATCC 64411 / 73-15</strain>
    </source>
</reference>
<reference evidence="1" key="1">
    <citation type="submission" date="2010-05" db="EMBL/GenBank/DDBJ databases">
        <title>The Genome Sequence of Magnaporthe poae strain ATCC 64411.</title>
        <authorList>
            <consortium name="The Broad Institute Genome Sequencing Platform"/>
            <consortium name="Broad Institute Genome Sequencing Center for Infectious Disease"/>
            <person name="Ma L.-J."/>
            <person name="Dead R."/>
            <person name="Young S."/>
            <person name="Zeng Q."/>
            <person name="Koehrsen M."/>
            <person name="Alvarado L."/>
            <person name="Berlin A."/>
            <person name="Chapman S.B."/>
            <person name="Chen Z."/>
            <person name="Freedman E."/>
            <person name="Gellesch M."/>
            <person name="Goldberg J."/>
            <person name="Griggs A."/>
            <person name="Gujja S."/>
            <person name="Heilman E.R."/>
            <person name="Heiman D."/>
            <person name="Hepburn T."/>
            <person name="Howarth C."/>
            <person name="Jen D."/>
            <person name="Larson L."/>
            <person name="Mehta T."/>
            <person name="Neiman D."/>
            <person name="Pearson M."/>
            <person name="Roberts A."/>
            <person name="Saif S."/>
            <person name="Shea T."/>
            <person name="Shenoy N."/>
            <person name="Sisk P."/>
            <person name="Stolte C."/>
            <person name="Sykes S."/>
            <person name="Walk T."/>
            <person name="White J."/>
            <person name="Yandava C."/>
            <person name="Haas B."/>
            <person name="Nusbaum C."/>
            <person name="Birren B."/>
        </authorList>
    </citation>
    <scope>NUCLEOTIDE SEQUENCE</scope>
    <source>
        <strain evidence="1">ATCC 64411</strain>
    </source>
</reference>
<organism evidence="2 3">
    <name type="scientific">Magnaporthiopsis poae (strain ATCC 64411 / 73-15)</name>
    <name type="common">Kentucky bluegrass fungus</name>
    <name type="synonym">Magnaporthe poae</name>
    <dbReference type="NCBI Taxonomy" id="644358"/>
    <lineage>
        <taxon>Eukaryota</taxon>
        <taxon>Fungi</taxon>
        <taxon>Dikarya</taxon>
        <taxon>Ascomycota</taxon>
        <taxon>Pezizomycotina</taxon>
        <taxon>Sordariomycetes</taxon>
        <taxon>Sordariomycetidae</taxon>
        <taxon>Magnaporthales</taxon>
        <taxon>Magnaporthaceae</taxon>
        <taxon>Magnaporthiopsis</taxon>
    </lineage>
</organism>
<dbReference type="EMBL" id="ADBL01000571">
    <property type="status" value="NOT_ANNOTATED_CDS"/>
    <property type="molecule type" value="Genomic_DNA"/>
</dbReference>
<name>A0A0C4DQV4_MAGP6</name>
<evidence type="ECO:0000313" key="1">
    <source>
        <dbReference type="EMBL" id="KLU83186.1"/>
    </source>
</evidence>
<dbReference type="EMBL" id="GL876967">
    <property type="protein sequence ID" value="KLU83186.1"/>
    <property type="molecule type" value="Genomic_DNA"/>
</dbReference>
<evidence type="ECO:0000313" key="2">
    <source>
        <dbReference type="EnsemblFungi" id="MAPG_02251T0"/>
    </source>
</evidence>
<reference evidence="2" key="5">
    <citation type="submission" date="2015-06" db="UniProtKB">
        <authorList>
            <consortium name="EnsemblFungi"/>
        </authorList>
    </citation>
    <scope>IDENTIFICATION</scope>
    <source>
        <strain evidence="2">ATCC 64411</strain>
    </source>
</reference>